<protein>
    <submittedName>
        <fullName evidence="2">Uncharacterized protein</fullName>
    </submittedName>
</protein>
<dbReference type="STRING" id="3821.A0A151TV48"/>
<gene>
    <name evidence="2" type="ORF">KK1_010168</name>
</gene>
<evidence type="ECO:0000313" key="3">
    <source>
        <dbReference type="Proteomes" id="UP000075243"/>
    </source>
</evidence>
<evidence type="ECO:0000256" key="1">
    <source>
        <dbReference type="SAM" id="MobiDB-lite"/>
    </source>
</evidence>
<reference evidence="2 3" key="1">
    <citation type="journal article" date="2012" name="Nat. Biotechnol.">
        <title>Draft genome sequence of pigeonpea (Cajanus cajan), an orphan legume crop of resource-poor farmers.</title>
        <authorList>
            <person name="Varshney R.K."/>
            <person name="Chen W."/>
            <person name="Li Y."/>
            <person name="Bharti A.K."/>
            <person name="Saxena R.K."/>
            <person name="Schlueter J.A."/>
            <person name="Donoghue M.T."/>
            <person name="Azam S."/>
            <person name="Fan G."/>
            <person name="Whaley A.M."/>
            <person name="Farmer A.D."/>
            <person name="Sheridan J."/>
            <person name="Iwata A."/>
            <person name="Tuteja R."/>
            <person name="Penmetsa R.V."/>
            <person name="Wu W."/>
            <person name="Upadhyaya H.D."/>
            <person name="Yang S.P."/>
            <person name="Shah T."/>
            <person name="Saxena K.B."/>
            <person name="Michael T."/>
            <person name="McCombie W.R."/>
            <person name="Yang B."/>
            <person name="Zhang G."/>
            <person name="Yang H."/>
            <person name="Wang J."/>
            <person name="Spillane C."/>
            <person name="Cook D.R."/>
            <person name="May G.D."/>
            <person name="Xu X."/>
            <person name="Jackson S.A."/>
        </authorList>
    </citation>
    <scope>NUCLEOTIDE SEQUENCE [LARGE SCALE GENOMIC DNA]</scope>
    <source>
        <strain evidence="3">cv. Asha</strain>
    </source>
</reference>
<proteinExistence type="predicted"/>
<feature type="compositionally biased region" description="Basic and acidic residues" evidence="1">
    <location>
        <begin position="18"/>
        <end position="28"/>
    </location>
</feature>
<dbReference type="Proteomes" id="UP000075243">
    <property type="component" value="Chromosome 3"/>
</dbReference>
<evidence type="ECO:0000313" key="2">
    <source>
        <dbReference type="EMBL" id="KYP70927.1"/>
    </source>
</evidence>
<sequence length="224" mass="25110">MQEVVELKQQQRTTLQRARQEKEQRDIGSSKVRRIVKQHQGQTGISDSLNEGQIVRYQPDWRNISISSQVLEVYPVSLEESPKYLSQALARELSEGVENLTSDELAIVHEIVPAADTIGLKSSSFRLVDTLFKGKNVTSSNQEVLADEFVSFAKDLTNEAEFPEFSPLGTEDKWNTSFNISGAPSSSDNEPWGNPINYEVPEFGVTTGMSDKWDISSLVNNKKK</sequence>
<dbReference type="AlphaFoldDB" id="A0A151TV48"/>
<accession>A0A151TV48</accession>
<dbReference type="Gramene" id="C.cajan_09885.t">
    <property type="protein sequence ID" value="C.cajan_09885.t"/>
    <property type="gene ID" value="C.cajan_09885"/>
</dbReference>
<organism evidence="2 3">
    <name type="scientific">Cajanus cajan</name>
    <name type="common">Pigeon pea</name>
    <name type="synonym">Cajanus indicus</name>
    <dbReference type="NCBI Taxonomy" id="3821"/>
    <lineage>
        <taxon>Eukaryota</taxon>
        <taxon>Viridiplantae</taxon>
        <taxon>Streptophyta</taxon>
        <taxon>Embryophyta</taxon>
        <taxon>Tracheophyta</taxon>
        <taxon>Spermatophyta</taxon>
        <taxon>Magnoliopsida</taxon>
        <taxon>eudicotyledons</taxon>
        <taxon>Gunneridae</taxon>
        <taxon>Pentapetalae</taxon>
        <taxon>rosids</taxon>
        <taxon>fabids</taxon>
        <taxon>Fabales</taxon>
        <taxon>Fabaceae</taxon>
        <taxon>Papilionoideae</taxon>
        <taxon>50 kb inversion clade</taxon>
        <taxon>NPAAA clade</taxon>
        <taxon>indigoferoid/millettioid clade</taxon>
        <taxon>Phaseoleae</taxon>
        <taxon>Cajanus</taxon>
    </lineage>
</organism>
<dbReference type="EMBL" id="CM003605">
    <property type="protein sequence ID" value="KYP70927.1"/>
    <property type="molecule type" value="Genomic_DNA"/>
</dbReference>
<feature type="region of interest" description="Disordered" evidence="1">
    <location>
        <begin position="1"/>
        <end position="35"/>
    </location>
</feature>
<keyword evidence="3" id="KW-1185">Reference proteome</keyword>
<name>A0A151TV48_CAJCA</name>